<dbReference type="SUPFAM" id="SSF52794">
    <property type="entry name" value="PTS system IIB component-like"/>
    <property type="match status" value="1"/>
</dbReference>
<gene>
    <name evidence="3" type="ORF">ACFFF6_07925</name>
</gene>
<dbReference type="Pfam" id="PF02302">
    <property type="entry name" value="PTS_IIB"/>
    <property type="match status" value="1"/>
</dbReference>
<dbReference type="InterPro" id="IPR036095">
    <property type="entry name" value="PTS_EIIB-like_sf"/>
</dbReference>
<keyword evidence="4" id="KW-1185">Reference proteome</keyword>
<name>A0ABV6RA62_9MICO</name>
<keyword evidence="3" id="KW-0813">Transport</keyword>
<dbReference type="GO" id="GO:0016740">
    <property type="term" value="F:transferase activity"/>
    <property type="evidence" value="ECO:0007669"/>
    <property type="project" value="UniProtKB-KW"/>
</dbReference>
<evidence type="ECO:0000313" key="4">
    <source>
        <dbReference type="Proteomes" id="UP001589793"/>
    </source>
</evidence>
<dbReference type="EC" id="2.7.1.-" evidence="3"/>
<evidence type="ECO:0000313" key="3">
    <source>
        <dbReference type="EMBL" id="MFC0673881.1"/>
    </source>
</evidence>
<dbReference type="Proteomes" id="UP001589793">
    <property type="component" value="Unassembled WGS sequence"/>
</dbReference>
<evidence type="ECO:0000259" key="2">
    <source>
        <dbReference type="PROSITE" id="PS51099"/>
    </source>
</evidence>
<proteinExistence type="predicted"/>
<dbReference type="PROSITE" id="PS51099">
    <property type="entry name" value="PTS_EIIB_TYPE_2"/>
    <property type="match status" value="1"/>
</dbReference>
<organism evidence="3 4">
    <name type="scientific">Brachybacterium hainanense</name>
    <dbReference type="NCBI Taxonomy" id="1541174"/>
    <lineage>
        <taxon>Bacteria</taxon>
        <taxon>Bacillati</taxon>
        <taxon>Actinomycetota</taxon>
        <taxon>Actinomycetes</taxon>
        <taxon>Micrococcales</taxon>
        <taxon>Dermabacteraceae</taxon>
        <taxon>Brachybacterium</taxon>
    </lineage>
</organism>
<dbReference type="Gene3D" id="3.40.50.2300">
    <property type="match status" value="1"/>
</dbReference>
<dbReference type="InterPro" id="IPR003501">
    <property type="entry name" value="PTS_EIIB_2/3"/>
</dbReference>
<comment type="caution">
    <text evidence="3">The sequence shown here is derived from an EMBL/GenBank/DDBJ whole genome shotgun (WGS) entry which is preliminary data.</text>
</comment>
<dbReference type="RefSeq" id="WP_376979814.1">
    <property type="nucleotide sequence ID" value="NZ_JBHLSV010000007.1"/>
</dbReference>
<accession>A0ABV6RA62</accession>
<dbReference type="CDD" id="cd05563">
    <property type="entry name" value="PTS_IIB_ascorbate"/>
    <property type="match status" value="1"/>
</dbReference>
<protein>
    <submittedName>
        <fullName evidence="3">PTS sugar transporter subunit IIB</fullName>
        <ecNumber evidence="3">2.7.1.-</ecNumber>
    </submittedName>
</protein>
<reference evidence="3 4" key="1">
    <citation type="submission" date="2024-09" db="EMBL/GenBank/DDBJ databases">
        <authorList>
            <person name="Sun Q."/>
            <person name="Mori K."/>
        </authorList>
    </citation>
    <scope>NUCLEOTIDE SEQUENCE [LARGE SCALE GENOMIC DNA]</scope>
    <source>
        <strain evidence="3 4">CICC 10874</strain>
    </source>
</reference>
<evidence type="ECO:0000256" key="1">
    <source>
        <dbReference type="ARBA" id="ARBA00022679"/>
    </source>
</evidence>
<dbReference type="InterPro" id="IPR013011">
    <property type="entry name" value="PTS_EIIB_2"/>
</dbReference>
<keyword evidence="1 3" id="KW-0808">Transferase</keyword>
<feature type="domain" description="PTS EIIB type-2" evidence="2">
    <location>
        <begin position="1"/>
        <end position="91"/>
    </location>
</feature>
<dbReference type="EMBL" id="JBHLSV010000007">
    <property type="protein sequence ID" value="MFC0673881.1"/>
    <property type="molecule type" value="Genomic_DNA"/>
</dbReference>
<sequence length="96" mass="10061">MKFMAMCSSGLGSSFLVHMNIESALKTVGASGVEVDHADLGSASPSDADVFFVGKDLENSVTEFGNVVILDSIIDQDELVEKVRQACADHGIPTSA</sequence>
<keyword evidence="3" id="KW-0762">Sugar transport</keyword>